<comment type="subunit">
    <text evidence="8">Component of the Ubi complex metabolon, which regroups five ubiquinone biosynthesis proteins (UbiE, UbiF, UbiG, UbiH and UbiI) and two accessory factors (UbiK and the lipid-binding protein UbiJ).</text>
</comment>
<dbReference type="RefSeq" id="WP_009725320.1">
    <property type="nucleotide sequence ID" value="NZ_APHR01000006.1"/>
</dbReference>
<dbReference type="PANTHER" id="PTHR43876:SF7">
    <property type="entry name" value="UBIQUINONE BIOSYNTHESIS MONOOXYGENASE COQ6, MITOCHONDRIAL"/>
    <property type="match status" value="1"/>
</dbReference>
<gene>
    <name evidence="12" type="ORF">MPL1_01328</name>
</gene>
<keyword evidence="9" id="KW-1133">Transmembrane helix</keyword>
<keyword evidence="9" id="KW-0812">Transmembrane</keyword>
<dbReference type="PROSITE" id="PS01304">
    <property type="entry name" value="UBIH"/>
    <property type="match status" value="1"/>
</dbReference>
<comment type="pathway">
    <text evidence="2">Cofactor biosynthesis; ubiquinone biosynthesis.</text>
</comment>
<comment type="similarity">
    <text evidence="3">Belongs to the UbiH/COQ6 family.</text>
</comment>
<dbReference type="OrthoDB" id="9769565at2"/>
<dbReference type="GO" id="GO:0004497">
    <property type="term" value="F:monooxygenase activity"/>
    <property type="evidence" value="ECO:0007669"/>
    <property type="project" value="UniProtKB-KW"/>
</dbReference>
<dbReference type="AlphaFoldDB" id="M7PUH2"/>
<dbReference type="InterPro" id="IPR002938">
    <property type="entry name" value="FAD-bd"/>
</dbReference>
<feature type="transmembrane region" description="Helical" evidence="9">
    <location>
        <begin position="7"/>
        <end position="24"/>
    </location>
</feature>
<evidence type="ECO:0000313" key="12">
    <source>
        <dbReference type="EMBL" id="EMR14114.1"/>
    </source>
</evidence>
<evidence type="ECO:0000256" key="8">
    <source>
        <dbReference type="ARBA" id="ARBA00065734"/>
    </source>
</evidence>
<proteinExistence type="inferred from homology"/>
<sequence length="392" mass="42951">MTEQFDIVIVGGGMVGASLALLLAKHNTLKIAVVEKAPHPAMASNGPPRVSAINLHSQQILESIGVWQQLDPQKIGPYQRMSIWEKTDSLLEFEAADSGLAWLGHIVENDTIQNSAMQLCQQHPDITVYCPAVPSTFEDNVLTLQDELKLTAKLFVAADGAQSQIRDWAGIQSHGWDYQQSGLVCSVQTAQSHQMTARQKFMPSGPLAFLPLRDPHQCSIVWSLPTAQAEQMLELSESEFSALLEKNLDSQLGKVSVISARAAFPLKLRHSERYVQPGLALVGDAAHTIHPLAGQGVNIGLLDAQALAEVVNQAAQSGRQIGSLHTLGKYQRRRRADNLLMQLSMDGFHRLFGCQLPGFSKLRSFGMSQLHKQQTLKNLLIQHAAGHRIFGS</sequence>
<dbReference type="Pfam" id="PF01266">
    <property type="entry name" value="DAO"/>
    <property type="match status" value="1"/>
</dbReference>
<evidence type="ECO:0000256" key="4">
    <source>
        <dbReference type="ARBA" id="ARBA00022630"/>
    </source>
</evidence>
<dbReference type="eggNOG" id="COG0654">
    <property type="taxonomic scope" value="Bacteria"/>
</dbReference>
<dbReference type="GO" id="GO:0006744">
    <property type="term" value="P:ubiquinone biosynthetic process"/>
    <property type="evidence" value="ECO:0007669"/>
    <property type="project" value="UniProtKB-UniPathway"/>
</dbReference>
<evidence type="ECO:0000256" key="2">
    <source>
        <dbReference type="ARBA" id="ARBA00004749"/>
    </source>
</evidence>
<dbReference type="NCBIfam" id="TIGR01988">
    <property type="entry name" value="Ubi-OHases"/>
    <property type="match status" value="1"/>
</dbReference>
<dbReference type="InterPro" id="IPR006076">
    <property type="entry name" value="FAD-dep_OxRdtase"/>
</dbReference>
<comment type="cofactor">
    <cofactor evidence="1">
        <name>FAD</name>
        <dbReference type="ChEBI" id="CHEBI:57692"/>
    </cofactor>
</comment>
<reference evidence="12 13" key="1">
    <citation type="journal article" date="2013" name="Genome Announc.">
        <title>Draft Genome Sequence of Methylophaga lonarensis MPLT, a Haloalkaliphilic (Non-Methane-Utilizing) Methylotroph.</title>
        <authorList>
            <person name="Shetty S.A."/>
            <person name="Marathe N.P."/>
            <person name="Munot H."/>
            <person name="Antony C.P."/>
            <person name="Dhotre D.P."/>
            <person name="Murrell J.C."/>
            <person name="Shouche Y.S."/>
        </authorList>
    </citation>
    <scope>NUCLEOTIDE SEQUENCE [LARGE SCALE GENOMIC DNA]</scope>
    <source>
        <strain evidence="12 13">MPL</strain>
    </source>
</reference>
<keyword evidence="5" id="KW-0274">FAD</keyword>
<dbReference type="SUPFAM" id="SSF51905">
    <property type="entry name" value="FAD/NAD(P)-binding domain"/>
    <property type="match status" value="1"/>
</dbReference>
<dbReference type="InterPro" id="IPR051205">
    <property type="entry name" value="UbiH/COQ6_monooxygenase"/>
</dbReference>
<feature type="domain" description="FAD-binding" evidence="11">
    <location>
        <begin position="146"/>
        <end position="316"/>
    </location>
</feature>
<evidence type="ECO:0000259" key="11">
    <source>
        <dbReference type="Pfam" id="PF01494"/>
    </source>
</evidence>
<dbReference type="Proteomes" id="UP000012019">
    <property type="component" value="Unassembled WGS sequence"/>
</dbReference>
<name>M7PUH2_9GAMM</name>
<comment type="caution">
    <text evidence="12">The sequence shown here is derived from an EMBL/GenBank/DDBJ whole genome shotgun (WGS) entry which is preliminary data.</text>
</comment>
<evidence type="ECO:0000256" key="9">
    <source>
        <dbReference type="SAM" id="Phobius"/>
    </source>
</evidence>
<evidence type="ECO:0000256" key="1">
    <source>
        <dbReference type="ARBA" id="ARBA00001974"/>
    </source>
</evidence>
<feature type="domain" description="FAD dependent oxidoreductase" evidence="10">
    <location>
        <begin position="6"/>
        <end position="44"/>
    </location>
</feature>
<organism evidence="12 13">
    <name type="scientific">Methylophaga lonarensis MPL</name>
    <dbReference type="NCBI Taxonomy" id="1286106"/>
    <lineage>
        <taxon>Bacteria</taxon>
        <taxon>Pseudomonadati</taxon>
        <taxon>Pseudomonadota</taxon>
        <taxon>Gammaproteobacteria</taxon>
        <taxon>Thiotrichales</taxon>
        <taxon>Piscirickettsiaceae</taxon>
        <taxon>Methylophaga</taxon>
    </lineage>
</organism>
<dbReference type="PANTHER" id="PTHR43876">
    <property type="entry name" value="UBIQUINONE BIOSYNTHESIS MONOOXYGENASE COQ6, MITOCHONDRIAL"/>
    <property type="match status" value="1"/>
</dbReference>
<keyword evidence="9" id="KW-0472">Membrane</keyword>
<dbReference type="GO" id="GO:0071949">
    <property type="term" value="F:FAD binding"/>
    <property type="evidence" value="ECO:0007669"/>
    <property type="project" value="InterPro"/>
</dbReference>
<dbReference type="Pfam" id="PF01494">
    <property type="entry name" value="FAD_binding_3"/>
    <property type="match status" value="1"/>
</dbReference>
<dbReference type="UniPathway" id="UPA00232"/>
<dbReference type="GO" id="GO:0016705">
    <property type="term" value="F:oxidoreductase activity, acting on paired donors, with incorporation or reduction of molecular oxygen"/>
    <property type="evidence" value="ECO:0007669"/>
    <property type="project" value="InterPro"/>
</dbReference>
<protein>
    <submittedName>
        <fullName evidence="12">2-octaprenyl-3-methyl-6-methoxy-1,4-benzoquinol hydroxylase</fullName>
    </submittedName>
</protein>
<evidence type="ECO:0000256" key="6">
    <source>
        <dbReference type="ARBA" id="ARBA00023002"/>
    </source>
</evidence>
<dbReference type="FunFam" id="3.50.50.60:FF:000021">
    <property type="entry name" value="Ubiquinone biosynthesis monooxygenase COQ6"/>
    <property type="match status" value="1"/>
</dbReference>
<evidence type="ECO:0000313" key="13">
    <source>
        <dbReference type="Proteomes" id="UP000012019"/>
    </source>
</evidence>
<dbReference type="PRINTS" id="PR00420">
    <property type="entry name" value="RNGMNOXGNASE"/>
</dbReference>
<keyword evidence="4" id="KW-0285">Flavoprotein</keyword>
<evidence type="ECO:0000256" key="3">
    <source>
        <dbReference type="ARBA" id="ARBA00005349"/>
    </source>
</evidence>
<dbReference type="STRING" id="1286106.MPL1_01328"/>
<keyword evidence="6" id="KW-0560">Oxidoreductase</keyword>
<dbReference type="InterPro" id="IPR010971">
    <property type="entry name" value="UbiH/COQ6"/>
</dbReference>
<dbReference type="PATRIC" id="fig|1286106.3.peg.268"/>
<dbReference type="GO" id="GO:0110142">
    <property type="term" value="C:ubiquinone biosynthesis complex"/>
    <property type="evidence" value="ECO:0007669"/>
    <property type="project" value="UniProtKB-ARBA"/>
</dbReference>
<evidence type="ECO:0000256" key="7">
    <source>
        <dbReference type="ARBA" id="ARBA00023033"/>
    </source>
</evidence>
<accession>M7PUH2</accession>
<keyword evidence="13" id="KW-1185">Reference proteome</keyword>
<dbReference type="EMBL" id="APHR01000006">
    <property type="protein sequence ID" value="EMR14114.1"/>
    <property type="molecule type" value="Genomic_DNA"/>
</dbReference>
<keyword evidence="7" id="KW-0503">Monooxygenase</keyword>
<dbReference type="InterPro" id="IPR036188">
    <property type="entry name" value="FAD/NAD-bd_sf"/>
</dbReference>
<dbReference type="InterPro" id="IPR018168">
    <property type="entry name" value="Ubi_Hdrlase_CS"/>
</dbReference>
<evidence type="ECO:0000256" key="5">
    <source>
        <dbReference type="ARBA" id="ARBA00022827"/>
    </source>
</evidence>
<dbReference type="Gene3D" id="3.50.50.60">
    <property type="entry name" value="FAD/NAD(P)-binding domain"/>
    <property type="match status" value="2"/>
</dbReference>
<evidence type="ECO:0000259" key="10">
    <source>
        <dbReference type="Pfam" id="PF01266"/>
    </source>
</evidence>